<dbReference type="PANTHER" id="PTHR45266:SF3">
    <property type="entry name" value="OXALOACETATE DECARBOXYLASE ALPHA CHAIN"/>
    <property type="match status" value="1"/>
</dbReference>
<dbReference type="AlphaFoldDB" id="A0A512BIL1"/>
<evidence type="ECO:0000313" key="3">
    <source>
        <dbReference type="EMBL" id="GEO11705.1"/>
    </source>
</evidence>
<keyword evidence="1" id="KW-0092">Biotin</keyword>
<dbReference type="Gene3D" id="2.40.50.100">
    <property type="match status" value="1"/>
</dbReference>
<dbReference type="PROSITE" id="PS50968">
    <property type="entry name" value="BIOTINYL_LIPOYL"/>
    <property type="match status" value="1"/>
</dbReference>
<dbReference type="EMBL" id="BJYT01000027">
    <property type="protein sequence ID" value="GEO11705.1"/>
    <property type="molecule type" value="Genomic_DNA"/>
</dbReference>
<name>A0A512BIL1_9BACT</name>
<organism evidence="3 4">
    <name type="scientific">Segetibacter aerophilus</name>
    <dbReference type="NCBI Taxonomy" id="670293"/>
    <lineage>
        <taxon>Bacteria</taxon>
        <taxon>Pseudomonadati</taxon>
        <taxon>Bacteroidota</taxon>
        <taxon>Chitinophagia</taxon>
        <taxon>Chitinophagales</taxon>
        <taxon>Chitinophagaceae</taxon>
        <taxon>Segetibacter</taxon>
    </lineage>
</organism>
<dbReference type="Proteomes" id="UP000321513">
    <property type="component" value="Unassembled WGS sequence"/>
</dbReference>
<proteinExistence type="predicted"/>
<dbReference type="InterPro" id="IPR011053">
    <property type="entry name" value="Single_hybrid_motif"/>
</dbReference>
<dbReference type="SUPFAM" id="SSF51230">
    <property type="entry name" value="Single hybrid motif"/>
    <property type="match status" value="1"/>
</dbReference>
<keyword evidence="4" id="KW-1185">Reference proteome</keyword>
<dbReference type="InterPro" id="IPR000089">
    <property type="entry name" value="Biotin_lipoyl"/>
</dbReference>
<evidence type="ECO:0000313" key="4">
    <source>
        <dbReference type="Proteomes" id="UP000321513"/>
    </source>
</evidence>
<comment type="caution">
    <text evidence="3">The sequence shown here is derived from an EMBL/GenBank/DDBJ whole genome shotgun (WGS) entry which is preliminary data.</text>
</comment>
<reference evidence="3 4" key="1">
    <citation type="submission" date="2019-07" db="EMBL/GenBank/DDBJ databases">
        <title>Whole genome shotgun sequence of Segetibacter aerophilus NBRC 106135.</title>
        <authorList>
            <person name="Hosoyama A."/>
            <person name="Uohara A."/>
            <person name="Ohji S."/>
            <person name="Ichikawa N."/>
        </authorList>
    </citation>
    <scope>NUCLEOTIDE SEQUENCE [LARGE SCALE GENOMIC DNA]</scope>
    <source>
        <strain evidence="3 4">NBRC 106135</strain>
    </source>
</reference>
<dbReference type="Pfam" id="PF00364">
    <property type="entry name" value="Biotin_lipoyl"/>
    <property type="match status" value="1"/>
</dbReference>
<dbReference type="InterPro" id="IPR050709">
    <property type="entry name" value="Biotin_Carboxyl_Carrier/Decarb"/>
</dbReference>
<feature type="domain" description="Lipoyl-binding" evidence="2">
    <location>
        <begin position="95"/>
        <end position="164"/>
    </location>
</feature>
<dbReference type="CDD" id="cd06850">
    <property type="entry name" value="biotinyl_domain"/>
    <property type="match status" value="1"/>
</dbReference>
<dbReference type="RefSeq" id="WP_147205819.1">
    <property type="nucleotide sequence ID" value="NZ_BJYT01000027.1"/>
</dbReference>
<dbReference type="PANTHER" id="PTHR45266">
    <property type="entry name" value="OXALOACETATE DECARBOXYLASE ALPHA CHAIN"/>
    <property type="match status" value="1"/>
</dbReference>
<sequence>MTDKSSLVYNIKVNEFEFSFTEEQLAAIDLVQKSPTVFNLLTNHQSVNATLIKADDSAKKQTLEIEGEIFDILIKDELDVMLDKMGFSAVAGKQIKEIKAPMPGLVLEIAVTEGQQVQQGDKLLILVAMKMENSIAIPTAATIKRIVVSAGEAVEKGQVLVELE</sequence>
<gene>
    <name evidence="3" type="primary">pycA</name>
    <name evidence="3" type="ORF">SAE01_42010</name>
</gene>
<accession>A0A512BIL1</accession>
<evidence type="ECO:0000259" key="2">
    <source>
        <dbReference type="PROSITE" id="PS50968"/>
    </source>
</evidence>
<dbReference type="OrthoDB" id="9812676at2"/>
<dbReference type="FunFam" id="2.40.50.100:FF:000003">
    <property type="entry name" value="Acetyl-CoA carboxylase biotin carboxyl carrier protein"/>
    <property type="match status" value="1"/>
</dbReference>
<evidence type="ECO:0000256" key="1">
    <source>
        <dbReference type="ARBA" id="ARBA00023267"/>
    </source>
</evidence>
<protein>
    <submittedName>
        <fullName evidence="3">Acetyl-CoA carboxylase biotin carboxyl carrier protein subunit</fullName>
    </submittedName>
</protein>